<reference evidence="1" key="1">
    <citation type="journal article" date="2014" name="Int. J. Syst. Evol. Microbiol.">
        <title>Complete genome sequence of Corynebacterium casei LMG S-19264T (=DSM 44701T), isolated from a smear-ripened cheese.</title>
        <authorList>
            <consortium name="US DOE Joint Genome Institute (JGI-PGF)"/>
            <person name="Walter F."/>
            <person name="Albersmeier A."/>
            <person name="Kalinowski J."/>
            <person name="Ruckert C."/>
        </authorList>
    </citation>
    <scope>NUCLEOTIDE SEQUENCE</scope>
    <source>
        <strain evidence="1">JCM 30804</strain>
    </source>
</reference>
<reference evidence="1" key="2">
    <citation type="submission" date="2020-09" db="EMBL/GenBank/DDBJ databases">
        <authorList>
            <person name="Sun Q."/>
            <person name="Ohkuma M."/>
        </authorList>
    </citation>
    <scope>NUCLEOTIDE SEQUENCE</scope>
    <source>
        <strain evidence="1">JCM 30804</strain>
    </source>
</reference>
<dbReference type="AlphaFoldDB" id="A0A917JR13"/>
<name>A0A917JR13_9GAMM</name>
<organism evidence="1 2">
    <name type="scientific">Shewanella gelidii</name>
    <dbReference type="NCBI Taxonomy" id="1642821"/>
    <lineage>
        <taxon>Bacteria</taxon>
        <taxon>Pseudomonadati</taxon>
        <taxon>Pseudomonadota</taxon>
        <taxon>Gammaproteobacteria</taxon>
        <taxon>Alteromonadales</taxon>
        <taxon>Shewanellaceae</taxon>
        <taxon>Shewanella</taxon>
    </lineage>
</organism>
<evidence type="ECO:0000313" key="1">
    <source>
        <dbReference type="EMBL" id="GGI79340.1"/>
    </source>
</evidence>
<proteinExistence type="predicted"/>
<gene>
    <name evidence="1" type="ORF">GCM10009332_15920</name>
</gene>
<keyword evidence="2" id="KW-1185">Reference proteome</keyword>
<evidence type="ECO:0000313" key="2">
    <source>
        <dbReference type="Proteomes" id="UP000613743"/>
    </source>
</evidence>
<sequence>MPIRPVQHRRDRKGAIDLSGVGHIFSSQISFGKAGAHFTHDMGKTTYTSCNFAQYKPDALEQESTRIQAPT</sequence>
<comment type="caution">
    <text evidence="1">The sequence shown here is derived from an EMBL/GenBank/DDBJ whole genome shotgun (WGS) entry which is preliminary data.</text>
</comment>
<dbReference type="Proteomes" id="UP000613743">
    <property type="component" value="Unassembled WGS sequence"/>
</dbReference>
<dbReference type="EMBL" id="BMPZ01000003">
    <property type="protein sequence ID" value="GGI79340.1"/>
    <property type="molecule type" value="Genomic_DNA"/>
</dbReference>
<accession>A0A917JR13</accession>
<protein>
    <submittedName>
        <fullName evidence="1">Uncharacterized protein</fullName>
    </submittedName>
</protein>